<organism evidence="3 4">
    <name type="scientific">Cutaneotrichosporon oleaginosum</name>
    <dbReference type="NCBI Taxonomy" id="879819"/>
    <lineage>
        <taxon>Eukaryota</taxon>
        <taxon>Fungi</taxon>
        <taxon>Dikarya</taxon>
        <taxon>Basidiomycota</taxon>
        <taxon>Agaricomycotina</taxon>
        <taxon>Tremellomycetes</taxon>
        <taxon>Trichosporonales</taxon>
        <taxon>Trichosporonaceae</taxon>
        <taxon>Cutaneotrichosporon</taxon>
    </lineage>
</organism>
<keyword evidence="2" id="KW-0732">Signal</keyword>
<feature type="signal peptide" evidence="2">
    <location>
        <begin position="1"/>
        <end position="15"/>
    </location>
</feature>
<feature type="region of interest" description="Disordered" evidence="1">
    <location>
        <begin position="84"/>
        <end position="103"/>
    </location>
</feature>
<evidence type="ECO:0000256" key="2">
    <source>
        <dbReference type="SAM" id="SignalP"/>
    </source>
</evidence>
<dbReference type="GeneID" id="28984960"/>
<protein>
    <recommendedName>
        <fullName evidence="5">SH3 domain-containing protein</fullName>
    </recommendedName>
</protein>
<evidence type="ECO:0000313" key="4">
    <source>
        <dbReference type="Proteomes" id="UP000053611"/>
    </source>
</evidence>
<name>A0A0J0XE65_9TREE</name>
<evidence type="ECO:0000256" key="1">
    <source>
        <dbReference type="SAM" id="MobiDB-lite"/>
    </source>
</evidence>
<evidence type="ECO:0008006" key="5">
    <source>
        <dbReference type="Google" id="ProtNLM"/>
    </source>
</evidence>
<feature type="chain" id="PRO_5013198312" description="SH3 domain-containing protein" evidence="2">
    <location>
        <begin position="16"/>
        <end position="103"/>
    </location>
</feature>
<keyword evidence="4" id="KW-1185">Reference proteome</keyword>
<gene>
    <name evidence="3" type="ORF">CC85DRAFT_288689</name>
</gene>
<reference evidence="3 4" key="1">
    <citation type="submission" date="2015-03" db="EMBL/GenBank/DDBJ databases">
        <title>Genomics and transcriptomics of the oil-accumulating basidiomycete yeast T. oleaginosus allow insights into substrate utilization and the diverse evolutionary trajectories of mating systems in fungi.</title>
        <authorList>
            <consortium name="DOE Joint Genome Institute"/>
            <person name="Kourist R."/>
            <person name="Kracht O."/>
            <person name="Bracharz F."/>
            <person name="Lipzen A."/>
            <person name="Nolan M."/>
            <person name="Ohm R."/>
            <person name="Grigoriev I."/>
            <person name="Sun S."/>
            <person name="Heitman J."/>
            <person name="Bruck T."/>
            <person name="Nowrousian M."/>
        </authorList>
    </citation>
    <scope>NUCLEOTIDE SEQUENCE [LARGE SCALE GENOMIC DNA]</scope>
    <source>
        <strain evidence="3 4">IBC0246</strain>
    </source>
</reference>
<dbReference type="EMBL" id="KQ087263">
    <property type="protein sequence ID" value="KLT39308.1"/>
    <property type="molecule type" value="Genomic_DNA"/>
</dbReference>
<sequence>MRVLAPFALLALAAAAPVPVPDDTIFSHNNAVRCRTAATHAAPPVRLYNAGDYIVLTCQTLNGYWLTADGCYVDNQALHPVNAQYHPHGPGAGRKRRICPETQ</sequence>
<dbReference type="RefSeq" id="XP_018275799.1">
    <property type="nucleotide sequence ID" value="XM_018424357.1"/>
</dbReference>
<proteinExistence type="predicted"/>
<evidence type="ECO:0000313" key="3">
    <source>
        <dbReference type="EMBL" id="KLT39308.1"/>
    </source>
</evidence>
<accession>A0A0J0XE65</accession>
<dbReference type="Proteomes" id="UP000053611">
    <property type="component" value="Unassembled WGS sequence"/>
</dbReference>
<dbReference type="AlphaFoldDB" id="A0A0J0XE65"/>